<sequence>MDMGVGYCGGGGAECSSSSVATGATEEKQLLKGEMAVNPLCEQPVAAHVERERSTGRMKDKLVTFDLCNNKLHGPIPDEIGNMASHHFRNWWDTSIISVVHCLVHLAS</sequence>
<keyword evidence="2" id="KW-1185">Reference proteome</keyword>
<reference evidence="1" key="3">
    <citation type="submission" date="2021-05" db="UniProtKB">
        <authorList>
            <consortium name="EnsemblPlants"/>
        </authorList>
    </citation>
    <scope>IDENTIFICATION</scope>
    <source>
        <strain evidence="1">cv. B73</strain>
    </source>
</reference>
<reference evidence="1" key="2">
    <citation type="submission" date="2019-07" db="EMBL/GenBank/DDBJ databases">
        <authorList>
            <person name="Seetharam A."/>
            <person name="Woodhouse M."/>
            <person name="Cannon E."/>
        </authorList>
    </citation>
    <scope>NUCLEOTIDE SEQUENCE [LARGE SCALE GENOMIC DNA]</scope>
    <source>
        <strain evidence="1">cv. B73</strain>
    </source>
</reference>
<dbReference type="AlphaFoldDB" id="A0A804RGA8"/>
<proteinExistence type="predicted"/>
<dbReference type="Proteomes" id="UP000007305">
    <property type="component" value="Chromosome 10"/>
</dbReference>
<organism evidence="1 2">
    <name type="scientific">Zea mays</name>
    <name type="common">Maize</name>
    <dbReference type="NCBI Taxonomy" id="4577"/>
    <lineage>
        <taxon>Eukaryota</taxon>
        <taxon>Viridiplantae</taxon>
        <taxon>Streptophyta</taxon>
        <taxon>Embryophyta</taxon>
        <taxon>Tracheophyta</taxon>
        <taxon>Spermatophyta</taxon>
        <taxon>Magnoliopsida</taxon>
        <taxon>Liliopsida</taxon>
        <taxon>Poales</taxon>
        <taxon>Poaceae</taxon>
        <taxon>PACMAD clade</taxon>
        <taxon>Panicoideae</taxon>
        <taxon>Andropogonodae</taxon>
        <taxon>Andropogoneae</taxon>
        <taxon>Tripsacinae</taxon>
        <taxon>Zea</taxon>
    </lineage>
</organism>
<name>A0A804RGA8_MAIZE</name>
<accession>A0A804RGA8</accession>
<evidence type="ECO:0000313" key="1">
    <source>
        <dbReference type="EnsemblPlants" id="Zm00001eb426170_P001"/>
    </source>
</evidence>
<reference evidence="2" key="1">
    <citation type="journal article" date="2009" name="Science">
        <title>The B73 maize genome: complexity, diversity, and dynamics.</title>
        <authorList>
            <person name="Schnable P.S."/>
            <person name="Ware D."/>
            <person name="Fulton R.S."/>
            <person name="Stein J.C."/>
            <person name="Wei F."/>
            <person name="Pasternak S."/>
            <person name="Liang C."/>
            <person name="Zhang J."/>
            <person name="Fulton L."/>
            <person name="Graves T.A."/>
            <person name="Minx P."/>
            <person name="Reily A.D."/>
            <person name="Courtney L."/>
            <person name="Kruchowski S.S."/>
            <person name="Tomlinson C."/>
            <person name="Strong C."/>
            <person name="Delehaunty K."/>
            <person name="Fronick C."/>
            <person name="Courtney B."/>
            <person name="Rock S.M."/>
            <person name="Belter E."/>
            <person name="Du F."/>
            <person name="Kim K."/>
            <person name="Abbott R.M."/>
            <person name="Cotton M."/>
            <person name="Levy A."/>
            <person name="Marchetto P."/>
            <person name="Ochoa K."/>
            <person name="Jackson S.M."/>
            <person name="Gillam B."/>
            <person name="Chen W."/>
            <person name="Yan L."/>
            <person name="Higginbotham J."/>
            <person name="Cardenas M."/>
            <person name="Waligorski J."/>
            <person name="Applebaum E."/>
            <person name="Phelps L."/>
            <person name="Falcone J."/>
            <person name="Kanchi K."/>
            <person name="Thane T."/>
            <person name="Scimone A."/>
            <person name="Thane N."/>
            <person name="Henke J."/>
            <person name="Wang T."/>
            <person name="Ruppert J."/>
            <person name="Shah N."/>
            <person name="Rotter K."/>
            <person name="Hodges J."/>
            <person name="Ingenthron E."/>
            <person name="Cordes M."/>
            <person name="Kohlberg S."/>
            <person name="Sgro J."/>
            <person name="Delgado B."/>
            <person name="Mead K."/>
            <person name="Chinwalla A."/>
            <person name="Leonard S."/>
            <person name="Crouse K."/>
            <person name="Collura K."/>
            <person name="Kudrna D."/>
            <person name="Currie J."/>
            <person name="He R."/>
            <person name="Angelova A."/>
            <person name="Rajasekar S."/>
            <person name="Mueller T."/>
            <person name="Lomeli R."/>
            <person name="Scara G."/>
            <person name="Ko A."/>
            <person name="Delaney K."/>
            <person name="Wissotski M."/>
            <person name="Lopez G."/>
            <person name="Campos D."/>
            <person name="Braidotti M."/>
            <person name="Ashley E."/>
            <person name="Golser W."/>
            <person name="Kim H."/>
            <person name="Lee S."/>
            <person name="Lin J."/>
            <person name="Dujmic Z."/>
            <person name="Kim W."/>
            <person name="Talag J."/>
            <person name="Zuccolo A."/>
            <person name="Fan C."/>
            <person name="Sebastian A."/>
            <person name="Kramer M."/>
            <person name="Spiegel L."/>
            <person name="Nascimento L."/>
            <person name="Zutavern T."/>
            <person name="Miller B."/>
            <person name="Ambroise C."/>
            <person name="Muller S."/>
            <person name="Spooner W."/>
            <person name="Narechania A."/>
            <person name="Ren L."/>
            <person name="Wei S."/>
            <person name="Kumari S."/>
            <person name="Faga B."/>
            <person name="Levy M.J."/>
            <person name="McMahan L."/>
            <person name="Van Buren P."/>
            <person name="Vaughn M.W."/>
            <person name="Ying K."/>
            <person name="Yeh C.-T."/>
            <person name="Emrich S.J."/>
            <person name="Jia Y."/>
            <person name="Kalyanaraman A."/>
            <person name="Hsia A.-P."/>
            <person name="Barbazuk W.B."/>
            <person name="Baucom R.S."/>
            <person name="Brutnell T.P."/>
            <person name="Carpita N.C."/>
            <person name="Chaparro C."/>
            <person name="Chia J.-M."/>
            <person name="Deragon J.-M."/>
            <person name="Estill J.C."/>
            <person name="Fu Y."/>
            <person name="Jeddeloh J.A."/>
            <person name="Han Y."/>
            <person name="Lee H."/>
            <person name="Li P."/>
            <person name="Lisch D.R."/>
            <person name="Liu S."/>
            <person name="Liu Z."/>
            <person name="Nagel D.H."/>
            <person name="McCann M.C."/>
            <person name="SanMiguel P."/>
            <person name="Myers A.M."/>
            <person name="Nettleton D."/>
            <person name="Nguyen J."/>
            <person name="Penning B.W."/>
            <person name="Ponnala L."/>
            <person name="Schneider K.L."/>
            <person name="Schwartz D.C."/>
            <person name="Sharma A."/>
            <person name="Soderlund C."/>
            <person name="Springer N.M."/>
            <person name="Sun Q."/>
            <person name="Wang H."/>
            <person name="Waterman M."/>
            <person name="Westerman R."/>
            <person name="Wolfgruber T.K."/>
            <person name="Yang L."/>
            <person name="Yu Y."/>
            <person name="Zhang L."/>
            <person name="Zhou S."/>
            <person name="Zhu Q."/>
            <person name="Bennetzen J.L."/>
            <person name="Dawe R.K."/>
            <person name="Jiang J."/>
            <person name="Jiang N."/>
            <person name="Presting G.G."/>
            <person name="Wessler S.R."/>
            <person name="Aluru S."/>
            <person name="Martienssen R.A."/>
            <person name="Clifton S.W."/>
            <person name="McCombie W.R."/>
            <person name="Wing R.A."/>
            <person name="Wilson R.K."/>
        </authorList>
    </citation>
    <scope>NUCLEOTIDE SEQUENCE [LARGE SCALE GENOMIC DNA]</scope>
    <source>
        <strain evidence="2">cv. B73</strain>
    </source>
</reference>
<protein>
    <submittedName>
        <fullName evidence="1">Uncharacterized protein</fullName>
    </submittedName>
</protein>
<dbReference type="EnsemblPlants" id="Zm00001eb426170_T001">
    <property type="protein sequence ID" value="Zm00001eb426170_P001"/>
    <property type="gene ID" value="Zm00001eb426170"/>
</dbReference>
<dbReference type="InParanoid" id="A0A804RGA8"/>
<dbReference type="Gramene" id="Zm00001eb426170_T001">
    <property type="protein sequence ID" value="Zm00001eb426170_P001"/>
    <property type="gene ID" value="Zm00001eb426170"/>
</dbReference>
<evidence type="ECO:0000313" key="2">
    <source>
        <dbReference type="Proteomes" id="UP000007305"/>
    </source>
</evidence>